<dbReference type="EMBL" id="PQSP01000001">
    <property type="protein sequence ID" value="RUS67950.1"/>
    <property type="molecule type" value="Genomic_DNA"/>
</dbReference>
<dbReference type="PANTHER" id="PTHR43617:SF2">
    <property type="entry name" value="UPF0039 PROTEIN SLL0451"/>
    <property type="match status" value="1"/>
</dbReference>
<name>A0A433SGY2_9BURK</name>
<dbReference type="PANTHER" id="PTHR43617">
    <property type="entry name" value="L-AMINO ACID N-ACETYLTRANSFERASE"/>
    <property type="match status" value="1"/>
</dbReference>
<dbReference type="SUPFAM" id="SSF55729">
    <property type="entry name" value="Acyl-CoA N-acyltransferases (Nat)"/>
    <property type="match status" value="1"/>
</dbReference>
<proteinExistence type="predicted"/>
<comment type="caution">
    <text evidence="2">The sequence shown here is derived from an EMBL/GenBank/DDBJ whole genome shotgun (WGS) entry which is preliminary data.</text>
</comment>
<dbReference type="PROSITE" id="PS51186">
    <property type="entry name" value="GNAT"/>
    <property type="match status" value="1"/>
</dbReference>
<evidence type="ECO:0000313" key="2">
    <source>
        <dbReference type="EMBL" id="RUS67950.1"/>
    </source>
</evidence>
<dbReference type="CDD" id="cd04301">
    <property type="entry name" value="NAT_SF"/>
    <property type="match status" value="1"/>
</dbReference>
<dbReference type="Gene3D" id="3.40.630.30">
    <property type="match status" value="1"/>
</dbReference>
<dbReference type="Proteomes" id="UP000286947">
    <property type="component" value="Unassembled WGS sequence"/>
</dbReference>
<sequence length="168" mass="18543">MTYTIRDEQEQDFAPISALLQKAFENHPYSINNEYLIVMALREANALTLSCVALDDQQGYVVGHIAFSPALLDGTFDGWYTLGPLAVLPEYQRKGIGQALIRHGLERLQKLGANGCILVGDPGYYTRFGFKSYPQLAVEGIPAENLMAYSLTGKVPAGQVTHHEAFHI</sequence>
<accession>A0A433SGY2</accession>
<dbReference type="OrthoDB" id="9797178at2"/>
<evidence type="ECO:0000313" key="3">
    <source>
        <dbReference type="Proteomes" id="UP000286947"/>
    </source>
</evidence>
<keyword evidence="3" id="KW-1185">Reference proteome</keyword>
<dbReference type="Pfam" id="PF13508">
    <property type="entry name" value="Acetyltransf_7"/>
    <property type="match status" value="1"/>
</dbReference>
<dbReference type="RefSeq" id="WP_126977750.1">
    <property type="nucleotide sequence ID" value="NZ_PQSP01000001.1"/>
</dbReference>
<dbReference type="InterPro" id="IPR016181">
    <property type="entry name" value="Acyl_CoA_acyltransferase"/>
</dbReference>
<dbReference type="AlphaFoldDB" id="A0A433SGY2"/>
<evidence type="ECO:0000259" key="1">
    <source>
        <dbReference type="PROSITE" id="PS51186"/>
    </source>
</evidence>
<dbReference type="InterPro" id="IPR000182">
    <property type="entry name" value="GNAT_dom"/>
</dbReference>
<dbReference type="GO" id="GO:0016747">
    <property type="term" value="F:acyltransferase activity, transferring groups other than amino-acyl groups"/>
    <property type="evidence" value="ECO:0007669"/>
    <property type="project" value="InterPro"/>
</dbReference>
<dbReference type="InterPro" id="IPR050276">
    <property type="entry name" value="MshD_Acetyltransferase"/>
</dbReference>
<gene>
    <name evidence="2" type="ORF">CUZ56_00432</name>
</gene>
<organism evidence="2 3">
    <name type="scientific">Saezia sanguinis</name>
    <dbReference type="NCBI Taxonomy" id="1965230"/>
    <lineage>
        <taxon>Bacteria</taxon>
        <taxon>Pseudomonadati</taxon>
        <taxon>Pseudomonadota</taxon>
        <taxon>Betaproteobacteria</taxon>
        <taxon>Burkholderiales</taxon>
        <taxon>Saeziaceae</taxon>
        <taxon>Saezia</taxon>
    </lineage>
</organism>
<feature type="domain" description="N-acetyltransferase" evidence="1">
    <location>
        <begin position="3"/>
        <end position="152"/>
    </location>
</feature>
<protein>
    <recommendedName>
        <fullName evidence="1">N-acetyltransferase domain-containing protein</fullName>
    </recommendedName>
</protein>
<reference evidence="2 3" key="1">
    <citation type="submission" date="2018-01" db="EMBL/GenBank/DDBJ databases">
        <title>Saezia sanguinis gen. nov., sp. nov., in the order Burkholderiales isolated from human blood.</title>
        <authorList>
            <person name="Medina-Pascual M.J."/>
            <person name="Valdezate S."/>
            <person name="Monzon S."/>
            <person name="Cuesta I."/>
            <person name="Carrasco G."/>
            <person name="Villalon P."/>
            <person name="Saez-Nieto J.A."/>
        </authorList>
    </citation>
    <scope>NUCLEOTIDE SEQUENCE [LARGE SCALE GENOMIC DNA]</scope>
    <source>
        <strain evidence="2 3">CNM695-12</strain>
    </source>
</reference>